<protein>
    <recommendedName>
        <fullName evidence="3">Nitrogen fixation protein</fullName>
    </recommendedName>
</protein>
<keyword evidence="2" id="KW-1185">Reference proteome</keyword>
<dbReference type="RefSeq" id="WP_386188763.1">
    <property type="nucleotide sequence ID" value="NZ_JBHSBC010000004.1"/>
</dbReference>
<evidence type="ECO:0000313" key="2">
    <source>
        <dbReference type="Proteomes" id="UP001595698"/>
    </source>
</evidence>
<sequence length="135" mass="14655">MVGVHGEKAAEILCPSARCERDAILLGVFDATGRLGYIRPALRIDDEFVADATKGRVPEERFRFAQPCVEDGCRNWTGERCSVIDDALELGTATESLPACSIRRACRWFTQAGPGACAVCPLIARNVRTADPVTD</sequence>
<proteinExistence type="predicted"/>
<dbReference type="EMBL" id="JBHSBC010000004">
    <property type="protein sequence ID" value="MFC3979896.1"/>
    <property type="molecule type" value="Genomic_DNA"/>
</dbReference>
<dbReference type="Proteomes" id="UP001595698">
    <property type="component" value="Unassembled WGS sequence"/>
</dbReference>
<comment type="caution">
    <text evidence="1">The sequence shown here is derived from an EMBL/GenBank/DDBJ whole genome shotgun (WGS) entry which is preliminary data.</text>
</comment>
<evidence type="ECO:0000313" key="1">
    <source>
        <dbReference type="EMBL" id="MFC3979896.1"/>
    </source>
</evidence>
<evidence type="ECO:0008006" key="3">
    <source>
        <dbReference type="Google" id="ProtNLM"/>
    </source>
</evidence>
<organism evidence="1 2">
    <name type="scientific">Streptosporangium jomthongense</name>
    <dbReference type="NCBI Taxonomy" id="1193683"/>
    <lineage>
        <taxon>Bacteria</taxon>
        <taxon>Bacillati</taxon>
        <taxon>Actinomycetota</taxon>
        <taxon>Actinomycetes</taxon>
        <taxon>Streptosporangiales</taxon>
        <taxon>Streptosporangiaceae</taxon>
        <taxon>Streptosporangium</taxon>
    </lineage>
</organism>
<gene>
    <name evidence="1" type="ORF">ACFOYY_07185</name>
</gene>
<accession>A0ABV8EW33</accession>
<reference evidence="2" key="1">
    <citation type="journal article" date="2019" name="Int. J. Syst. Evol. Microbiol.">
        <title>The Global Catalogue of Microorganisms (GCM) 10K type strain sequencing project: providing services to taxonomists for standard genome sequencing and annotation.</title>
        <authorList>
            <consortium name="The Broad Institute Genomics Platform"/>
            <consortium name="The Broad Institute Genome Sequencing Center for Infectious Disease"/>
            <person name="Wu L."/>
            <person name="Ma J."/>
        </authorList>
    </citation>
    <scope>NUCLEOTIDE SEQUENCE [LARGE SCALE GENOMIC DNA]</scope>
    <source>
        <strain evidence="2">TBRC 7912</strain>
    </source>
</reference>
<name>A0ABV8EW33_9ACTN</name>